<reference evidence="1" key="2">
    <citation type="journal article" date="2018" name="Nat. Commun.">
        <title>Tailed giant Tupanvirus possesses the most complete translational apparatus of the known virosphere.</title>
        <authorList>
            <person name="Abrahao J."/>
            <person name="Silva L."/>
            <person name="Silva L.S."/>
            <person name="Khalil J.Y.B."/>
            <person name="Rodrigues R."/>
            <person name="Arantes T."/>
            <person name="Assis F."/>
            <person name="Boratto P."/>
            <person name="Andrade M."/>
            <person name="Kroon E.G."/>
            <person name="Ribeiro B."/>
            <person name="Bergier I."/>
            <person name="Seligmann H."/>
            <person name="Ghigo E."/>
            <person name="Colson P."/>
            <person name="Levasseur A."/>
            <person name="Kroemer G."/>
            <person name="Raoult D."/>
            <person name="La Scola B."/>
        </authorList>
    </citation>
    <scope>NUCLEOTIDE SEQUENCE [LARGE SCALE GENOMIC DNA]</scope>
    <source>
        <strain evidence="1">Soda lake</strain>
    </source>
</reference>
<name>A0A6N1NM87_9VIRU</name>
<protein>
    <submittedName>
        <fullName evidence="1">Putative orfan</fullName>
    </submittedName>
</protein>
<reference evidence="1" key="1">
    <citation type="submission" date="2017-01" db="EMBL/GenBank/DDBJ databases">
        <authorList>
            <person name="Assis F.L."/>
            <person name="Abrahao J.S."/>
            <person name="Silva L."/>
            <person name="Khalil J.B."/>
            <person name="Rodrigues R."/>
            <person name="Silva L.S."/>
            <person name="Arantes T."/>
            <person name="Boratto P."/>
            <person name="Andrade M."/>
            <person name="Kroon E.G."/>
            <person name="Ribeiro B."/>
            <person name="Bergier I."/>
            <person name="Seligmann H."/>
            <person name="Ghigo E."/>
            <person name="Colson P."/>
            <person name="Levasseur A."/>
            <person name="Raoult D."/>
            <person name="Scola B.L."/>
        </authorList>
    </citation>
    <scope>NUCLEOTIDE SEQUENCE</scope>
    <source>
        <strain evidence="1">Soda lake</strain>
    </source>
</reference>
<proteinExistence type="predicted"/>
<dbReference type="KEGG" id="vg:80518999"/>
<dbReference type="RefSeq" id="YP_010782235.1">
    <property type="nucleotide sequence ID" value="NC_075039.1"/>
</dbReference>
<accession>A0A6N1NM87</accession>
<evidence type="ECO:0000313" key="1">
    <source>
        <dbReference type="EMBL" id="QKU35569.1"/>
    </source>
</evidence>
<organism evidence="1">
    <name type="scientific">Tupanvirus soda lake</name>
    <dbReference type="NCBI Taxonomy" id="2126985"/>
    <lineage>
        <taxon>Viruses</taxon>
        <taxon>Varidnaviria</taxon>
        <taxon>Bamfordvirae</taxon>
        <taxon>Nucleocytoviricota</taxon>
        <taxon>Megaviricetes</taxon>
        <taxon>Imitervirales</taxon>
        <taxon>Mimiviridae</taxon>
        <taxon>Megamimivirinae</taxon>
        <taxon>Tupanvirus</taxon>
        <taxon>Tupanvirus salinum</taxon>
    </lineage>
</organism>
<sequence length="86" mass="10506">MDSSPHTEDRIKLVFNVKHIENNKVILKKANVDVRKKLLEYVPYFQAMFYSGFKERNYWNMSRTFKLCFILDLKKAKKRYSILIWK</sequence>
<dbReference type="EMBL" id="KY523104">
    <property type="protein sequence ID" value="QKU35569.1"/>
    <property type="molecule type" value="Genomic_DNA"/>
</dbReference>
<dbReference type="GeneID" id="80518999"/>